<feature type="binding site" evidence="9">
    <location>
        <position position="41"/>
    </location>
    <ligand>
        <name>ATP</name>
        <dbReference type="ChEBI" id="CHEBI:30616"/>
    </ligand>
</feature>
<dbReference type="SUPFAM" id="SSF56112">
    <property type="entry name" value="Protein kinase-like (PK-like)"/>
    <property type="match status" value="1"/>
</dbReference>
<dbReference type="RefSeq" id="WP_377966749.1">
    <property type="nucleotide sequence ID" value="NZ_JBHZOL010000090.1"/>
</dbReference>
<sequence length="458" mass="51736">MHQSGDVISGRYRIVRLLGTGGSGLTYEAEEIGLKRQVALKALSLRGLQDWKQLELFEREAQVLQNLDHPAIPDYIDYFQVDSERDRRFYIAQELAEGQSLAALVEAGWRVSEAEVKQIALAVLKILDYLHRLNPPIIHRDIKPQNIIRREDGAIFLVDFGAVQHVYHSTISQGGTVVGTYGYMAPEQFRGVAYPSSDLYSLAATLLFLLTHRSPADLPQRRLKIDFRSEINTSPELADWLESMLEPAMEDRLSTAQESIAALTQPRSPLVSSSGANTGAMRRHQPKGSQIKLARTRSQLTLEIPPVGLRTETLTLGGFAIFWNGFVLLWTIGATWGAASSGFWIFPLFSIPFWLVGFGMAAFVLNGLLGRTRLEINWKQFRLERQLLGWQRQVSGEFRDLAPFELRTAYSQDERPVKAITLVEGINTHKFGTMLSSAEKEWLLQELNQFIETAREHR</sequence>
<comment type="caution">
    <text evidence="13">The sequence shown here is derived from an EMBL/GenBank/DDBJ whole genome shotgun (WGS) entry which is preliminary data.</text>
</comment>
<keyword evidence="14" id="KW-1185">Reference proteome</keyword>
<feature type="transmembrane region" description="Helical" evidence="11">
    <location>
        <begin position="344"/>
        <end position="369"/>
    </location>
</feature>
<dbReference type="PANTHER" id="PTHR24363:SF0">
    <property type="entry name" value="SERINE_THREONINE KINASE LIKE DOMAIN CONTAINING 1"/>
    <property type="match status" value="1"/>
</dbReference>
<gene>
    <name evidence="13" type="ORF">ACFVKH_15725</name>
</gene>
<keyword evidence="11" id="KW-0472">Membrane</keyword>
<dbReference type="CDD" id="cd14014">
    <property type="entry name" value="STKc_PknB_like"/>
    <property type="match status" value="1"/>
</dbReference>
<dbReference type="EC" id="2.7.11.1" evidence="1"/>
<dbReference type="Proteomes" id="UP001600165">
    <property type="component" value="Unassembled WGS sequence"/>
</dbReference>
<evidence type="ECO:0000256" key="4">
    <source>
        <dbReference type="ARBA" id="ARBA00022741"/>
    </source>
</evidence>
<evidence type="ECO:0000256" key="8">
    <source>
        <dbReference type="ARBA" id="ARBA00048679"/>
    </source>
</evidence>
<evidence type="ECO:0000256" key="3">
    <source>
        <dbReference type="ARBA" id="ARBA00022679"/>
    </source>
</evidence>
<dbReference type="PROSITE" id="PS00107">
    <property type="entry name" value="PROTEIN_KINASE_ATP"/>
    <property type="match status" value="1"/>
</dbReference>
<dbReference type="InterPro" id="IPR000719">
    <property type="entry name" value="Prot_kinase_dom"/>
</dbReference>
<evidence type="ECO:0000256" key="6">
    <source>
        <dbReference type="ARBA" id="ARBA00022840"/>
    </source>
</evidence>
<comment type="catalytic activity">
    <reaction evidence="7">
        <text>L-threonyl-[protein] + ATP = O-phospho-L-threonyl-[protein] + ADP + H(+)</text>
        <dbReference type="Rhea" id="RHEA:46608"/>
        <dbReference type="Rhea" id="RHEA-COMP:11060"/>
        <dbReference type="Rhea" id="RHEA-COMP:11605"/>
        <dbReference type="ChEBI" id="CHEBI:15378"/>
        <dbReference type="ChEBI" id="CHEBI:30013"/>
        <dbReference type="ChEBI" id="CHEBI:30616"/>
        <dbReference type="ChEBI" id="CHEBI:61977"/>
        <dbReference type="ChEBI" id="CHEBI:456216"/>
        <dbReference type="EC" id="2.7.11.1"/>
    </reaction>
</comment>
<evidence type="ECO:0000256" key="11">
    <source>
        <dbReference type="SAM" id="Phobius"/>
    </source>
</evidence>
<dbReference type="GO" id="GO:0004674">
    <property type="term" value="F:protein serine/threonine kinase activity"/>
    <property type="evidence" value="ECO:0007669"/>
    <property type="project" value="UniProtKB-KW"/>
</dbReference>
<evidence type="ECO:0000313" key="13">
    <source>
        <dbReference type="EMBL" id="MFE4107739.1"/>
    </source>
</evidence>
<comment type="catalytic activity">
    <reaction evidence="8">
        <text>L-seryl-[protein] + ATP = O-phospho-L-seryl-[protein] + ADP + H(+)</text>
        <dbReference type="Rhea" id="RHEA:17989"/>
        <dbReference type="Rhea" id="RHEA-COMP:9863"/>
        <dbReference type="Rhea" id="RHEA-COMP:11604"/>
        <dbReference type="ChEBI" id="CHEBI:15378"/>
        <dbReference type="ChEBI" id="CHEBI:29999"/>
        <dbReference type="ChEBI" id="CHEBI:30616"/>
        <dbReference type="ChEBI" id="CHEBI:83421"/>
        <dbReference type="ChEBI" id="CHEBI:456216"/>
        <dbReference type="EC" id="2.7.11.1"/>
    </reaction>
</comment>
<evidence type="ECO:0000313" key="14">
    <source>
        <dbReference type="Proteomes" id="UP001600165"/>
    </source>
</evidence>
<dbReference type="InterPro" id="IPR017441">
    <property type="entry name" value="Protein_kinase_ATP_BS"/>
</dbReference>
<dbReference type="SMART" id="SM00220">
    <property type="entry name" value="S_TKc"/>
    <property type="match status" value="1"/>
</dbReference>
<keyword evidence="3" id="KW-0808">Transferase</keyword>
<evidence type="ECO:0000256" key="7">
    <source>
        <dbReference type="ARBA" id="ARBA00047899"/>
    </source>
</evidence>
<keyword evidence="2 13" id="KW-0723">Serine/threonine-protein kinase</keyword>
<evidence type="ECO:0000256" key="1">
    <source>
        <dbReference type="ARBA" id="ARBA00012513"/>
    </source>
</evidence>
<proteinExistence type="predicted"/>
<dbReference type="InterPro" id="IPR011009">
    <property type="entry name" value="Kinase-like_dom_sf"/>
</dbReference>
<keyword evidence="5 13" id="KW-0418">Kinase</keyword>
<reference evidence="13 14" key="1">
    <citation type="submission" date="2024-10" db="EMBL/GenBank/DDBJ databases">
        <authorList>
            <person name="Ratan Roy A."/>
            <person name="Morales Sandoval P.H."/>
            <person name="De Los Santos Villalobos S."/>
            <person name="Chakraborty S."/>
            <person name="Mukherjee J."/>
        </authorList>
    </citation>
    <scope>NUCLEOTIDE SEQUENCE [LARGE SCALE GENOMIC DNA]</scope>
    <source>
        <strain evidence="13 14">S1</strain>
    </source>
</reference>
<feature type="compositionally biased region" description="Polar residues" evidence="10">
    <location>
        <begin position="268"/>
        <end position="277"/>
    </location>
</feature>
<keyword evidence="4 9" id="KW-0547">Nucleotide-binding</keyword>
<feature type="transmembrane region" description="Helical" evidence="11">
    <location>
        <begin position="314"/>
        <end position="338"/>
    </location>
</feature>
<keyword evidence="6 9" id="KW-0067">ATP-binding</keyword>
<dbReference type="PROSITE" id="PS50011">
    <property type="entry name" value="PROTEIN_KINASE_DOM"/>
    <property type="match status" value="1"/>
</dbReference>
<keyword evidence="11" id="KW-0812">Transmembrane</keyword>
<protein>
    <recommendedName>
        <fullName evidence="1">non-specific serine/threonine protein kinase</fullName>
        <ecNumber evidence="1">2.7.11.1</ecNumber>
    </recommendedName>
</protein>
<evidence type="ECO:0000256" key="9">
    <source>
        <dbReference type="PROSITE-ProRule" id="PRU10141"/>
    </source>
</evidence>
<dbReference type="Gene3D" id="1.10.510.10">
    <property type="entry name" value="Transferase(Phosphotransferase) domain 1"/>
    <property type="match status" value="1"/>
</dbReference>
<name>A0ABW6IK84_9CYAN</name>
<dbReference type="PANTHER" id="PTHR24363">
    <property type="entry name" value="SERINE/THREONINE PROTEIN KINASE"/>
    <property type="match status" value="1"/>
</dbReference>
<evidence type="ECO:0000256" key="10">
    <source>
        <dbReference type="SAM" id="MobiDB-lite"/>
    </source>
</evidence>
<keyword evidence="11" id="KW-1133">Transmembrane helix</keyword>
<evidence type="ECO:0000256" key="2">
    <source>
        <dbReference type="ARBA" id="ARBA00022527"/>
    </source>
</evidence>
<accession>A0ABW6IK84</accession>
<evidence type="ECO:0000256" key="5">
    <source>
        <dbReference type="ARBA" id="ARBA00022777"/>
    </source>
</evidence>
<feature type="region of interest" description="Disordered" evidence="10">
    <location>
        <begin position="268"/>
        <end position="288"/>
    </location>
</feature>
<evidence type="ECO:0000259" key="12">
    <source>
        <dbReference type="PROSITE" id="PS50011"/>
    </source>
</evidence>
<organism evidence="13 14">
    <name type="scientific">Almyronema epifaneia S1</name>
    <dbReference type="NCBI Taxonomy" id="2991925"/>
    <lineage>
        <taxon>Bacteria</taxon>
        <taxon>Bacillati</taxon>
        <taxon>Cyanobacteriota</taxon>
        <taxon>Cyanophyceae</taxon>
        <taxon>Nodosilineales</taxon>
        <taxon>Nodosilineaceae</taxon>
        <taxon>Almyronema</taxon>
        <taxon>Almyronema epifaneia</taxon>
    </lineage>
</organism>
<feature type="domain" description="Protein kinase" evidence="12">
    <location>
        <begin position="12"/>
        <end position="271"/>
    </location>
</feature>
<dbReference type="Gene3D" id="3.30.200.20">
    <property type="entry name" value="Phosphorylase Kinase, domain 1"/>
    <property type="match status" value="1"/>
</dbReference>
<dbReference type="Pfam" id="PF00069">
    <property type="entry name" value="Pkinase"/>
    <property type="match status" value="1"/>
</dbReference>
<dbReference type="EMBL" id="JBHZOL010000090">
    <property type="protein sequence ID" value="MFE4107739.1"/>
    <property type="molecule type" value="Genomic_DNA"/>
</dbReference>